<dbReference type="PANTHER" id="PTHR13109">
    <property type="entry name" value="NEUROCHONDRIN"/>
    <property type="match status" value="1"/>
</dbReference>
<organism evidence="1 2">
    <name type="scientific">Discina gigas</name>
    <dbReference type="NCBI Taxonomy" id="1032678"/>
    <lineage>
        <taxon>Eukaryota</taxon>
        <taxon>Fungi</taxon>
        <taxon>Dikarya</taxon>
        <taxon>Ascomycota</taxon>
        <taxon>Pezizomycotina</taxon>
        <taxon>Pezizomycetes</taxon>
        <taxon>Pezizales</taxon>
        <taxon>Discinaceae</taxon>
        <taxon>Discina</taxon>
    </lineage>
</organism>
<sequence>MEPETEPPKIQPNPTDSQTVEQCISFLSCKDDTSRFVGLAILSSLLTHLQDHAALVRCWEALDPRFLDRLLKAGAKNKTPEEAKDMVELAVNVVNAFATLLPDAGENAVLVARAPGLIRVLPECSAITTATILQTLLSFSTRRKGAEAVLSIPDLMPLVQAAAEQETAVQVLLHAFVNAGPAAVKGKLKSFLPELCTGILGMEKPLRLQVLGFLSELLTRISPEYLPSDTAWVESAYSGIDAIITSRHTSKERHHTTIIASSLLHRYPPTLLFEHTTPVSVKDKSRATPSSDKPFVYFFLQLVLIDLRASFPALMESLTKPSYGTTAHRLAASYDIVAAFLGYLVTADSFATFALTPDLLLKLRSDLSETFGLTLEFLRDRWDAAFAGAEGFEPGHQDKGMPLGLTWDTNLRGGLFGDPLVMASVRALSLWLREEESLRTEAGGMVDFFLGLWTRGREAGVDYRVWVVGALEGVVEEDHGRAQFAKYGGWEVVWGDLKQVYSMRDAEEEEARLAVAEARLLCEIVAVGGSCEEGRCREVCATVDSRGLGRMGSELDAEVLKLASACLANVPRGARRRMEEAVGKVRGVAEKLAIEPLGEETLGLVVEVLGELDELGM</sequence>
<accession>A0ABR3GMG9</accession>
<gene>
    <name evidence="1" type="ORF">Q9L58_003931</name>
</gene>
<protein>
    <recommendedName>
        <fullName evidence="3">DUF1941-domain-containing protein</fullName>
    </recommendedName>
</protein>
<dbReference type="SUPFAM" id="SSF48371">
    <property type="entry name" value="ARM repeat"/>
    <property type="match status" value="1"/>
</dbReference>
<proteinExistence type="predicted"/>
<dbReference type="InterPro" id="IPR008709">
    <property type="entry name" value="Neurochondrin"/>
</dbReference>
<keyword evidence="2" id="KW-1185">Reference proteome</keyword>
<dbReference type="EMBL" id="JBBBZM010000039">
    <property type="protein sequence ID" value="KAL0637108.1"/>
    <property type="molecule type" value="Genomic_DNA"/>
</dbReference>
<reference evidence="1 2" key="1">
    <citation type="submission" date="2024-02" db="EMBL/GenBank/DDBJ databases">
        <title>Discinaceae phylogenomics.</title>
        <authorList>
            <person name="Dirks A.C."/>
            <person name="James T.Y."/>
        </authorList>
    </citation>
    <scope>NUCLEOTIDE SEQUENCE [LARGE SCALE GENOMIC DNA]</scope>
    <source>
        <strain evidence="1 2">ACD0624</strain>
    </source>
</reference>
<name>A0ABR3GMG9_9PEZI</name>
<dbReference type="InterPro" id="IPR016024">
    <property type="entry name" value="ARM-type_fold"/>
</dbReference>
<dbReference type="Proteomes" id="UP001447188">
    <property type="component" value="Unassembled WGS sequence"/>
</dbReference>
<evidence type="ECO:0008006" key="3">
    <source>
        <dbReference type="Google" id="ProtNLM"/>
    </source>
</evidence>
<comment type="caution">
    <text evidence="1">The sequence shown here is derived from an EMBL/GenBank/DDBJ whole genome shotgun (WGS) entry which is preliminary data.</text>
</comment>
<dbReference type="Pfam" id="PF05536">
    <property type="entry name" value="Neurochondrin"/>
    <property type="match status" value="1"/>
</dbReference>
<evidence type="ECO:0000313" key="1">
    <source>
        <dbReference type="EMBL" id="KAL0637108.1"/>
    </source>
</evidence>
<evidence type="ECO:0000313" key="2">
    <source>
        <dbReference type="Proteomes" id="UP001447188"/>
    </source>
</evidence>
<dbReference type="PANTHER" id="PTHR13109:SF7">
    <property type="entry name" value="NEUROCHONDRIN"/>
    <property type="match status" value="1"/>
</dbReference>